<dbReference type="RefSeq" id="WP_270096010.1">
    <property type="nucleotide sequence ID" value="NZ_JAQFFK010000003.1"/>
</dbReference>
<dbReference type="EMBL" id="JAVDQI010000001">
    <property type="protein sequence ID" value="MDR6222211.1"/>
    <property type="molecule type" value="Genomic_DNA"/>
</dbReference>
<organism evidence="1 2">
    <name type="scientific">Methanococcoides alaskense</name>
    <dbReference type="NCBI Taxonomy" id="325778"/>
    <lineage>
        <taxon>Archaea</taxon>
        <taxon>Methanobacteriati</taxon>
        <taxon>Methanobacteriota</taxon>
        <taxon>Stenosarchaea group</taxon>
        <taxon>Methanomicrobia</taxon>
        <taxon>Methanosarcinales</taxon>
        <taxon>Methanosarcinaceae</taxon>
        <taxon>Methanococcoides</taxon>
    </lineage>
</organism>
<protein>
    <submittedName>
        <fullName evidence="1">Uncharacterized protein</fullName>
    </submittedName>
</protein>
<dbReference type="Proteomes" id="UP001185015">
    <property type="component" value="Unassembled WGS sequence"/>
</dbReference>
<evidence type="ECO:0000313" key="1">
    <source>
        <dbReference type="EMBL" id="MDR6222211.1"/>
    </source>
</evidence>
<sequence>MENTYSKFWDADEFILVSDGTKPAMKWAVEELRKKGKTVHFVDLSDRPKLDAIKSIGEAPEGVENAVIGLTKTEPADAMKGLFEKGVVNTWVHWKTDTPAVRELCADHQCYTGRCPMLYLGKDLSMHGVHRMVAKLIGKY</sequence>
<proteinExistence type="predicted"/>
<dbReference type="AlphaFoldDB" id="A0AA90TXZ1"/>
<name>A0AA90TXZ1_9EURY</name>
<evidence type="ECO:0000313" key="2">
    <source>
        <dbReference type="Proteomes" id="UP001185015"/>
    </source>
</evidence>
<reference evidence="1 2" key="1">
    <citation type="submission" date="2023-07" db="EMBL/GenBank/DDBJ databases">
        <title>Genomic Encyclopedia of Type Strains, Phase IV (KMG-IV): sequencing the most valuable type-strain genomes for metagenomic binning, comparative biology and taxonomic classification.</title>
        <authorList>
            <person name="Goeker M."/>
        </authorList>
    </citation>
    <scope>NUCLEOTIDE SEQUENCE [LARGE SCALE GENOMIC DNA]</scope>
    <source>
        <strain evidence="1 2">DSM 17273</strain>
    </source>
</reference>
<gene>
    <name evidence="1" type="ORF">J2750_000643</name>
</gene>
<keyword evidence="2" id="KW-1185">Reference proteome</keyword>
<comment type="caution">
    <text evidence="1">The sequence shown here is derived from an EMBL/GenBank/DDBJ whole genome shotgun (WGS) entry which is preliminary data.</text>
</comment>
<accession>A0AA90TXZ1</accession>